<comment type="caution">
    <text evidence="2">The sequence shown here is derived from an EMBL/GenBank/DDBJ whole genome shotgun (WGS) entry which is preliminary data.</text>
</comment>
<dbReference type="EMBL" id="WEIV01018583">
    <property type="protein sequence ID" value="NWI56276.1"/>
    <property type="molecule type" value="Genomic_DNA"/>
</dbReference>
<feature type="non-terminal residue" evidence="2">
    <location>
        <position position="124"/>
    </location>
</feature>
<dbReference type="Proteomes" id="UP000642973">
    <property type="component" value="Unassembled WGS sequence"/>
</dbReference>
<proteinExistence type="predicted"/>
<reference evidence="2" key="1">
    <citation type="submission" date="2019-10" db="EMBL/GenBank/DDBJ databases">
        <title>Bird 10,000 Genomes (B10K) Project - Family phase.</title>
        <authorList>
            <person name="Zhang G."/>
        </authorList>
    </citation>
    <scope>NUCLEOTIDE SEQUENCE</scope>
    <source>
        <strain evidence="2">B10K-DU-002-55</strain>
        <tissue evidence="2">Muscle</tissue>
    </source>
</reference>
<feature type="region of interest" description="Disordered" evidence="1">
    <location>
        <begin position="1"/>
        <end position="27"/>
    </location>
</feature>
<name>A0A851CJN0_CALVR</name>
<keyword evidence="3" id="KW-1185">Reference proteome</keyword>
<gene>
    <name evidence="2" type="primary">Eppk1</name>
    <name evidence="2" type="ORF">CALVIR_R14958</name>
</gene>
<feature type="compositionally biased region" description="Basic and acidic residues" evidence="1">
    <location>
        <begin position="1"/>
        <end position="10"/>
    </location>
</feature>
<feature type="non-terminal residue" evidence="2">
    <location>
        <position position="1"/>
    </location>
</feature>
<evidence type="ECO:0000313" key="3">
    <source>
        <dbReference type="Proteomes" id="UP000642973"/>
    </source>
</evidence>
<evidence type="ECO:0000256" key="1">
    <source>
        <dbReference type="SAM" id="MobiDB-lite"/>
    </source>
</evidence>
<evidence type="ECO:0000313" key="2">
    <source>
        <dbReference type="EMBL" id="NWI56276.1"/>
    </source>
</evidence>
<sequence>ITPKGSDKDTVTVAGEGGDDPPKGEPWETALKTTVVDVEVGEFRGHKVSVWDLLFSESIPEEKRQELLELHREGTLALEQLMLIVTTLVKKEESTGRRFQITAKGSDKDTVTVAGEGGDKIPEE</sequence>
<accession>A0A851CJN0</accession>
<organism evidence="2 3">
    <name type="scientific">Calyptomena viridis</name>
    <name type="common">Lesser green broadbill</name>
    <dbReference type="NCBI Taxonomy" id="135972"/>
    <lineage>
        <taxon>Eukaryota</taxon>
        <taxon>Metazoa</taxon>
        <taxon>Chordata</taxon>
        <taxon>Craniata</taxon>
        <taxon>Vertebrata</taxon>
        <taxon>Euteleostomi</taxon>
        <taxon>Archelosauria</taxon>
        <taxon>Archosauria</taxon>
        <taxon>Dinosauria</taxon>
        <taxon>Saurischia</taxon>
        <taxon>Theropoda</taxon>
        <taxon>Coelurosauria</taxon>
        <taxon>Aves</taxon>
        <taxon>Neognathae</taxon>
        <taxon>Neoaves</taxon>
        <taxon>Telluraves</taxon>
        <taxon>Australaves</taxon>
        <taxon>Passeriformes</taxon>
        <taxon>Eurylaimidae</taxon>
        <taxon>Calyptomena</taxon>
    </lineage>
</organism>
<dbReference type="AlphaFoldDB" id="A0A851CJN0"/>
<protein>
    <submittedName>
        <fullName evidence="2">EPIPL protein</fullName>
    </submittedName>
</protein>